<dbReference type="PROSITE" id="PS50089">
    <property type="entry name" value="ZF_RING_2"/>
    <property type="match status" value="1"/>
</dbReference>
<dbReference type="PANTHER" id="PTHR22791:SF6">
    <property type="entry name" value="RING-TYPE DOMAIN-CONTAINING PROTEIN"/>
    <property type="match status" value="1"/>
</dbReference>
<name>A0A165FL72_EXIGL</name>
<evidence type="ECO:0000256" key="2">
    <source>
        <dbReference type="ARBA" id="ARBA00022771"/>
    </source>
</evidence>
<reference evidence="8 9" key="1">
    <citation type="journal article" date="2016" name="Mol. Biol. Evol.">
        <title>Comparative Genomics of Early-Diverging Mushroom-Forming Fungi Provides Insights into the Origins of Lignocellulose Decay Capabilities.</title>
        <authorList>
            <person name="Nagy L.G."/>
            <person name="Riley R."/>
            <person name="Tritt A."/>
            <person name="Adam C."/>
            <person name="Daum C."/>
            <person name="Floudas D."/>
            <person name="Sun H."/>
            <person name="Yadav J.S."/>
            <person name="Pangilinan J."/>
            <person name="Larsson K.H."/>
            <person name="Matsuura K."/>
            <person name="Barry K."/>
            <person name="Labutti K."/>
            <person name="Kuo R."/>
            <person name="Ohm R.A."/>
            <person name="Bhattacharya S.S."/>
            <person name="Shirouzu T."/>
            <person name="Yoshinaga Y."/>
            <person name="Martin F.M."/>
            <person name="Grigoriev I.V."/>
            <person name="Hibbett D.S."/>
        </authorList>
    </citation>
    <scope>NUCLEOTIDE SEQUENCE [LARGE SCALE GENOMIC DNA]</scope>
    <source>
        <strain evidence="8 9">HHB12029</strain>
    </source>
</reference>
<keyword evidence="2 4" id="KW-0863">Zinc-finger</keyword>
<dbReference type="GO" id="GO:0016567">
    <property type="term" value="P:protein ubiquitination"/>
    <property type="evidence" value="ECO:0007669"/>
    <property type="project" value="TreeGrafter"/>
</dbReference>
<keyword evidence="9" id="KW-1185">Reference proteome</keyword>
<evidence type="ECO:0000256" key="5">
    <source>
        <dbReference type="SAM" id="Coils"/>
    </source>
</evidence>
<evidence type="ECO:0000256" key="4">
    <source>
        <dbReference type="PROSITE-ProRule" id="PRU00175"/>
    </source>
</evidence>
<dbReference type="Gene3D" id="3.30.40.10">
    <property type="entry name" value="Zinc/RING finger domain, C3HC4 (zinc finger)"/>
    <property type="match status" value="1"/>
</dbReference>
<proteinExistence type="predicted"/>
<evidence type="ECO:0000256" key="1">
    <source>
        <dbReference type="ARBA" id="ARBA00022723"/>
    </source>
</evidence>
<keyword evidence="1" id="KW-0479">Metal-binding</keyword>
<gene>
    <name evidence="8" type="ORF">EXIGLDRAFT_721577</name>
</gene>
<protein>
    <recommendedName>
        <fullName evidence="7">RING-type domain-containing protein</fullName>
    </recommendedName>
</protein>
<evidence type="ECO:0000256" key="3">
    <source>
        <dbReference type="ARBA" id="ARBA00022833"/>
    </source>
</evidence>
<evidence type="ECO:0000256" key="6">
    <source>
        <dbReference type="SAM" id="MobiDB-lite"/>
    </source>
</evidence>
<dbReference type="InterPro" id="IPR001841">
    <property type="entry name" value="Znf_RING"/>
</dbReference>
<dbReference type="AlphaFoldDB" id="A0A165FL72"/>
<accession>A0A165FL72</accession>
<feature type="region of interest" description="Disordered" evidence="6">
    <location>
        <begin position="263"/>
        <end position="351"/>
    </location>
</feature>
<keyword evidence="5" id="KW-0175">Coiled coil</keyword>
<evidence type="ECO:0000313" key="9">
    <source>
        <dbReference type="Proteomes" id="UP000077266"/>
    </source>
</evidence>
<dbReference type="SUPFAM" id="SSF57850">
    <property type="entry name" value="RING/U-box"/>
    <property type="match status" value="1"/>
</dbReference>
<dbReference type="InterPro" id="IPR013083">
    <property type="entry name" value="Znf_RING/FYVE/PHD"/>
</dbReference>
<dbReference type="InterPro" id="IPR017907">
    <property type="entry name" value="Znf_RING_CS"/>
</dbReference>
<dbReference type="Proteomes" id="UP000077266">
    <property type="component" value="Unassembled WGS sequence"/>
</dbReference>
<feature type="coiled-coil region" evidence="5">
    <location>
        <begin position="105"/>
        <end position="132"/>
    </location>
</feature>
<dbReference type="SMART" id="SM00184">
    <property type="entry name" value="RING"/>
    <property type="match status" value="1"/>
</dbReference>
<evidence type="ECO:0000313" key="8">
    <source>
        <dbReference type="EMBL" id="KZV89176.1"/>
    </source>
</evidence>
<feature type="compositionally biased region" description="Polar residues" evidence="6">
    <location>
        <begin position="266"/>
        <end position="278"/>
    </location>
</feature>
<organism evidence="8 9">
    <name type="scientific">Exidia glandulosa HHB12029</name>
    <dbReference type="NCBI Taxonomy" id="1314781"/>
    <lineage>
        <taxon>Eukaryota</taxon>
        <taxon>Fungi</taxon>
        <taxon>Dikarya</taxon>
        <taxon>Basidiomycota</taxon>
        <taxon>Agaricomycotina</taxon>
        <taxon>Agaricomycetes</taxon>
        <taxon>Auriculariales</taxon>
        <taxon>Exidiaceae</taxon>
        <taxon>Exidia</taxon>
    </lineage>
</organism>
<dbReference type="InParanoid" id="A0A165FL72"/>
<dbReference type="GO" id="GO:0008270">
    <property type="term" value="F:zinc ion binding"/>
    <property type="evidence" value="ECO:0007669"/>
    <property type="project" value="UniProtKB-KW"/>
</dbReference>
<dbReference type="STRING" id="1314781.A0A165FL72"/>
<dbReference type="Pfam" id="PF00097">
    <property type="entry name" value="zf-C3HC4"/>
    <property type="match status" value="1"/>
</dbReference>
<dbReference type="InterPro" id="IPR018957">
    <property type="entry name" value="Znf_C3HC4_RING-type"/>
</dbReference>
<dbReference type="EMBL" id="KV426079">
    <property type="protein sequence ID" value="KZV89176.1"/>
    <property type="molecule type" value="Genomic_DNA"/>
</dbReference>
<evidence type="ECO:0000259" key="7">
    <source>
        <dbReference type="PROSITE" id="PS50089"/>
    </source>
</evidence>
<feature type="compositionally biased region" description="Basic and acidic residues" evidence="6">
    <location>
        <begin position="335"/>
        <end position="344"/>
    </location>
</feature>
<dbReference type="GO" id="GO:0061630">
    <property type="term" value="F:ubiquitin protein ligase activity"/>
    <property type="evidence" value="ECO:0007669"/>
    <property type="project" value="TreeGrafter"/>
</dbReference>
<sequence length="382" mass="40810">MLVLSPESGCDVCAETYNQESLPHAIPCGHTFCAPCLGKISKGLWSPRVGAACPLCRETFSSDSILRIRIDQSLSSSPPYPHVLPYPNYFPAQQPGSKFGAVPLDEEALDDNAAEEDKAKRLEAKVKEVARRKCTFEELSSLQREIDAWLTRQRASRPGREYPALSIARDLLSAILINGFRSSEAMKAASSNESVLKEKLDAAALDRRRMEVEMHRMKLEMSKLAGTPLPPPLAAPTPPVPVPRPLGLALGSGLRTPTSAVPLAMRSQTPGPTPTQRAMTPGPMRSQTPAALGHSAYPRANATTSHLPVSPERGGGGGGGHQRWIPTTSPEDDRDVSARGRAPEARPGTAYGHHARTFSLGAGLAGGGGGMARPQTAAGWRR</sequence>
<feature type="domain" description="RING-type" evidence="7">
    <location>
        <begin position="10"/>
        <end position="57"/>
    </location>
</feature>
<dbReference type="OrthoDB" id="6105938at2759"/>
<dbReference type="InterPro" id="IPR051435">
    <property type="entry name" value="RING_finger_E3_ubiq-ligases"/>
</dbReference>
<keyword evidence="3" id="KW-0862">Zinc</keyword>
<dbReference type="PROSITE" id="PS00518">
    <property type="entry name" value="ZF_RING_1"/>
    <property type="match status" value="1"/>
</dbReference>
<dbReference type="PANTHER" id="PTHR22791">
    <property type="entry name" value="RING-TYPE DOMAIN-CONTAINING PROTEIN"/>
    <property type="match status" value="1"/>
</dbReference>